<dbReference type="AlphaFoldDB" id="A0A7S3VUM8"/>
<accession>A0A7S3VUM8</accession>
<dbReference type="InterPro" id="IPR023333">
    <property type="entry name" value="Proteasome_suB-type"/>
</dbReference>
<proteinExistence type="predicted"/>
<dbReference type="InterPro" id="IPR016295">
    <property type="entry name" value="Proteasome_beta4"/>
</dbReference>
<dbReference type="InterPro" id="IPR001353">
    <property type="entry name" value="Proteasome_sua/b"/>
</dbReference>
<dbReference type="PROSITE" id="PS51476">
    <property type="entry name" value="PROTEASOME_BETA_2"/>
    <property type="match status" value="1"/>
</dbReference>
<gene>
    <name evidence="2" type="ORF">DTER00134_LOCUS22494</name>
</gene>
<dbReference type="EMBL" id="HBIP01037178">
    <property type="protein sequence ID" value="CAE0507417.1"/>
    <property type="molecule type" value="Transcribed_RNA"/>
</dbReference>
<keyword evidence="1" id="KW-0539">Nucleus</keyword>
<dbReference type="PANTHER" id="PTHR32194:SF6">
    <property type="entry name" value="PROTEASOME SUBUNIT BETA"/>
    <property type="match status" value="1"/>
</dbReference>
<dbReference type="Pfam" id="PF00227">
    <property type="entry name" value="Proteasome"/>
    <property type="match status" value="1"/>
</dbReference>
<evidence type="ECO:0000313" key="2">
    <source>
        <dbReference type="EMBL" id="CAE0507417.1"/>
    </source>
</evidence>
<dbReference type="InterPro" id="IPR029055">
    <property type="entry name" value="Ntn_hydrolases_N"/>
</dbReference>
<dbReference type="SUPFAM" id="SSF56235">
    <property type="entry name" value="N-terminal nucleophile aminohydrolases (Ntn hydrolases)"/>
    <property type="match status" value="1"/>
</dbReference>
<organism evidence="2">
    <name type="scientific">Dunaliella tertiolecta</name>
    <name type="common">Green alga</name>
    <dbReference type="NCBI Taxonomy" id="3047"/>
    <lineage>
        <taxon>Eukaryota</taxon>
        <taxon>Viridiplantae</taxon>
        <taxon>Chlorophyta</taxon>
        <taxon>core chlorophytes</taxon>
        <taxon>Chlorophyceae</taxon>
        <taxon>CS clade</taxon>
        <taxon>Chlamydomonadales</taxon>
        <taxon>Dunaliellaceae</taxon>
        <taxon>Dunaliella</taxon>
    </lineage>
</organism>
<dbReference type="PANTHER" id="PTHR32194">
    <property type="entry name" value="METALLOPROTEASE TLDD"/>
    <property type="match status" value="1"/>
</dbReference>
<name>A0A7S3VUM8_DUNTE</name>
<sequence>MIPRPTSHSPALGWQLGPSLAHPIPTTHAVSSSAEACTPSCGAQACMVDGNVLEKQAGADPRQHTKYPYVTGTSVIGLKYKDGVMIVADTLGAYGSTKRYKSMDRVVKVNKHTLLGAGGEISDFQYIQRLLRELTDDDYRTDDGIQMQPPEVYSYLSRVMYNRRSKFDPLWNSLVVGGVSMEGEPFLGLVGMTGTHYTNSHVTTGFANALARPLLRAQQRDDMSEEEALALLHEALRVCYYRDKQSINKFTVAKATKDSVTVSEPFSLDTRWDYKLFAQPTKWAVGAW</sequence>
<evidence type="ECO:0000256" key="1">
    <source>
        <dbReference type="ARBA" id="ARBA00023242"/>
    </source>
</evidence>
<dbReference type="CDD" id="cd03760">
    <property type="entry name" value="proteasome_beta_type_4"/>
    <property type="match status" value="1"/>
</dbReference>
<dbReference type="Gene3D" id="3.60.20.10">
    <property type="entry name" value="Glutamine Phosphoribosylpyrophosphate, subunit 1, domain 1"/>
    <property type="match status" value="1"/>
</dbReference>
<dbReference type="GO" id="GO:0005737">
    <property type="term" value="C:cytoplasm"/>
    <property type="evidence" value="ECO:0007669"/>
    <property type="project" value="TreeGrafter"/>
</dbReference>
<reference evidence="2" key="1">
    <citation type="submission" date="2021-01" db="EMBL/GenBank/DDBJ databases">
        <authorList>
            <person name="Corre E."/>
            <person name="Pelletier E."/>
            <person name="Niang G."/>
            <person name="Scheremetjew M."/>
            <person name="Finn R."/>
            <person name="Kale V."/>
            <person name="Holt S."/>
            <person name="Cochrane G."/>
            <person name="Meng A."/>
            <person name="Brown T."/>
            <person name="Cohen L."/>
        </authorList>
    </citation>
    <scope>NUCLEOTIDE SEQUENCE</scope>
    <source>
        <strain evidence="2">CCMP1320</strain>
    </source>
</reference>
<dbReference type="GO" id="GO:0005839">
    <property type="term" value="C:proteasome core complex"/>
    <property type="evidence" value="ECO:0007669"/>
    <property type="project" value="InterPro"/>
</dbReference>
<protein>
    <recommendedName>
        <fullName evidence="3">Proteasome subunit beta</fullName>
    </recommendedName>
</protein>
<dbReference type="GO" id="GO:0051603">
    <property type="term" value="P:proteolysis involved in protein catabolic process"/>
    <property type="evidence" value="ECO:0007669"/>
    <property type="project" value="InterPro"/>
</dbReference>
<evidence type="ECO:0008006" key="3">
    <source>
        <dbReference type="Google" id="ProtNLM"/>
    </source>
</evidence>